<reference evidence="3" key="1">
    <citation type="submission" date="2017-09" db="EMBL/GenBank/DDBJ databases">
        <title>Depth-based differentiation of microbial function through sediment-hosted aquifers and enrichment of novel symbionts in the deep terrestrial subsurface.</title>
        <authorList>
            <person name="Probst A.J."/>
            <person name="Ladd B."/>
            <person name="Jarett J.K."/>
            <person name="Geller-Mcgrath D.E."/>
            <person name="Sieber C.M.K."/>
            <person name="Emerson J.B."/>
            <person name="Anantharaman K."/>
            <person name="Thomas B.C."/>
            <person name="Malmstrom R."/>
            <person name="Stieglmeier M."/>
            <person name="Klingl A."/>
            <person name="Woyke T."/>
            <person name="Ryan C.M."/>
            <person name="Banfield J.F."/>
        </authorList>
    </citation>
    <scope>NUCLEOTIDE SEQUENCE [LARGE SCALE GENOMIC DNA]</scope>
</reference>
<name>A0A2H0YQR0_9BACT</name>
<comment type="caution">
    <text evidence="2">The sequence shown here is derived from an EMBL/GenBank/DDBJ whole genome shotgun (WGS) entry which is preliminary data.</text>
</comment>
<dbReference type="Proteomes" id="UP000231472">
    <property type="component" value="Unassembled WGS sequence"/>
</dbReference>
<accession>A0A2H0YQR0</accession>
<dbReference type="EMBL" id="PEYC01000032">
    <property type="protein sequence ID" value="PIS40082.1"/>
    <property type="molecule type" value="Genomic_DNA"/>
</dbReference>
<evidence type="ECO:0000259" key="1">
    <source>
        <dbReference type="Pfam" id="PF13524"/>
    </source>
</evidence>
<gene>
    <name evidence="2" type="ORF">COT32_01690</name>
</gene>
<sequence>MKFFIIDTYYKNFLNDFYAKNPEIKNTSYTRQKELLLAEQFGTADFYSKNLRKIGHQAEDFIINNEILQSQWAKENNIKIRNYFKGNWITKILESQILKFKPDIIYVQNLGILKPAFLEKIKKYIKLLVGQIACPLPPNNYLKPYHLIISSFPHYVKRFRNEGIKSEYLKIGFEKTILDKLKETNKKYNAVFIGGISRHHKKIIETFEYLVKNNIPIDFWGYGFKDRFLSPSMKNKYHGESWALNMYNILYNAKISINRHIDVAENYANNMRLYESTGVGTMLITDYKDNLNELFELGREIETYKSKEELLGKINYYLNHEEERKKIAKAGQKRTLRDHNYFSRMQKLTEIINQYL</sequence>
<dbReference type="Pfam" id="PF13524">
    <property type="entry name" value="Glyco_trans_1_2"/>
    <property type="match status" value="1"/>
</dbReference>
<dbReference type="InterPro" id="IPR055259">
    <property type="entry name" value="YkvP/CgeB_Glyco_trans-like"/>
</dbReference>
<dbReference type="AlphaFoldDB" id="A0A2H0YQR0"/>
<protein>
    <recommendedName>
        <fullName evidence="1">Spore protein YkvP/CgeB glycosyl transferase-like domain-containing protein</fullName>
    </recommendedName>
</protein>
<organism evidence="2 3">
    <name type="scientific">Candidatus Nealsonbacteria bacterium CG08_land_8_20_14_0_20_36_22</name>
    <dbReference type="NCBI Taxonomy" id="1974704"/>
    <lineage>
        <taxon>Bacteria</taxon>
        <taxon>Candidatus Nealsoniibacteriota</taxon>
    </lineage>
</organism>
<proteinExistence type="predicted"/>
<feature type="domain" description="Spore protein YkvP/CgeB glycosyl transferase-like" evidence="1">
    <location>
        <begin position="213"/>
        <end position="348"/>
    </location>
</feature>
<evidence type="ECO:0000313" key="2">
    <source>
        <dbReference type="EMBL" id="PIS40082.1"/>
    </source>
</evidence>
<evidence type="ECO:0000313" key="3">
    <source>
        <dbReference type="Proteomes" id="UP000231472"/>
    </source>
</evidence>